<dbReference type="AlphaFoldDB" id="A0A8J8Q370"/>
<comment type="caution">
    <text evidence="7">The sequence shown here is derived from an EMBL/GenBank/DDBJ whole genome shotgun (WGS) entry which is preliminary data.</text>
</comment>
<protein>
    <submittedName>
        <fullName evidence="7">DoxX family protein</fullName>
    </submittedName>
</protein>
<dbReference type="OrthoDB" id="177395at2157"/>
<evidence type="ECO:0000313" key="7">
    <source>
        <dbReference type="EMBL" id="TYL36285.1"/>
    </source>
</evidence>
<feature type="transmembrane region" description="Helical" evidence="6">
    <location>
        <begin position="164"/>
        <end position="187"/>
    </location>
</feature>
<evidence type="ECO:0000256" key="2">
    <source>
        <dbReference type="ARBA" id="ARBA00022475"/>
    </source>
</evidence>
<feature type="transmembrane region" description="Helical" evidence="6">
    <location>
        <begin position="137"/>
        <end position="157"/>
    </location>
</feature>
<dbReference type="PANTHER" id="PTHR33452">
    <property type="entry name" value="OXIDOREDUCTASE CATD-RELATED"/>
    <property type="match status" value="1"/>
</dbReference>
<evidence type="ECO:0000313" key="8">
    <source>
        <dbReference type="Proteomes" id="UP000766904"/>
    </source>
</evidence>
<feature type="transmembrane region" description="Helical" evidence="6">
    <location>
        <begin position="323"/>
        <end position="346"/>
    </location>
</feature>
<evidence type="ECO:0000256" key="5">
    <source>
        <dbReference type="ARBA" id="ARBA00023136"/>
    </source>
</evidence>
<dbReference type="PANTHER" id="PTHR33452:SF1">
    <property type="entry name" value="INNER MEMBRANE PROTEIN YPHA-RELATED"/>
    <property type="match status" value="1"/>
</dbReference>
<comment type="subcellular location">
    <subcellularLocation>
        <location evidence="1">Cell membrane</location>
        <topology evidence="1">Multi-pass membrane protein</topology>
    </subcellularLocation>
</comment>
<dbReference type="RefSeq" id="WP_148860397.1">
    <property type="nucleotide sequence ID" value="NZ_PHNJ01000020.1"/>
</dbReference>
<organism evidence="7 8">
    <name type="scientific">Natronococcus pandeyae</name>
    <dbReference type="NCBI Taxonomy" id="2055836"/>
    <lineage>
        <taxon>Archaea</taxon>
        <taxon>Methanobacteriati</taxon>
        <taxon>Methanobacteriota</taxon>
        <taxon>Stenosarchaea group</taxon>
        <taxon>Halobacteria</taxon>
        <taxon>Halobacteriales</taxon>
        <taxon>Natrialbaceae</taxon>
        <taxon>Natronococcus</taxon>
    </lineage>
</organism>
<keyword evidence="8" id="KW-1185">Reference proteome</keyword>
<evidence type="ECO:0000256" key="4">
    <source>
        <dbReference type="ARBA" id="ARBA00022989"/>
    </source>
</evidence>
<keyword evidence="2" id="KW-1003">Cell membrane</keyword>
<feature type="transmembrane region" description="Helical" evidence="6">
    <location>
        <begin position="288"/>
        <end position="317"/>
    </location>
</feature>
<reference evidence="7" key="1">
    <citation type="submission" date="2017-11" db="EMBL/GenBank/DDBJ databases">
        <authorList>
            <person name="Kajale S.C."/>
            <person name="Sharma A."/>
        </authorList>
    </citation>
    <scope>NUCLEOTIDE SEQUENCE</scope>
    <source>
        <strain evidence="7">LS1_42</strain>
    </source>
</reference>
<dbReference type="GO" id="GO:0005886">
    <property type="term" value="C:plasma membrane"/>
    <property type="evidence" value="ECO:0007669"/>
    <property type="project" value="UniProtKB-SubCell"/>
</dbReference>
<gene>
    <name evidence="7" type="ORF">CV102_23380</name>
</gene>
<dbReference type="Pfam" id="PF07681">
    <property type="entry name" value="DoxX"/>
    <property type="match status" value="1"/>
</dbReference>
<dbReference type="EMBL" id="PHNJ01000020">
    <property type="protein sequence ID" value="TYL36285.1"/>
    <property type="molecule type" value="Genomic_DNA"/>
</dbReference>
<dbReference type="InterPro" id="IPR051907">
    <property type="entry name" value="DoxX-like_oxidoreductase"/>
</dbReference>
<sequence>MTFARRSRPLEIVLSVTLSVLFLAGAGVGSVTAHEEYVVDDEYDVSVSEFLADALTDPLVVGPLFAGGLAALVAVAAYRRIRPVPRDVAAFRDAMGEYTEYVPWLLRISFGIPLIGAGFGGYFISPALEVDLRLLQVGLGFLLLFGLGTRIVALLTLGTYLVGVLIWPTLLLQLEFVGGLLAIALVGSGKPSADHVLQRMAGTPGTLYGRFDVVYDYARRFQDWNAAHERYLPTVTRLGLGVTFVYLGLTQKILRPGIALAVVDQYDLAAVAPVTPELWVLGAGLAEIALGVALIVGLFTRATAATAIAMFTLTLFALPDDPVLAHVGLFGMASVLLITGSGPLGLDGRLTASK</sequence>
<dbReference type="Proteomes" id="UP000766904">
    <property type="component" value="Unassembled WGS sequence"/>
</dbReference>
<evidence type="ECO:0000256" key="1">
    <source>
        <dbReference type="ARBA" id="ARBA00004651"/>
    </source>
</evidence>
<feature type="transmembrane region" description="Helical" evidence="6">
    <location>
        <begin position="104"/>
        <end position="125"/>
    </location>
</feature>
<keyword evidence="4 6" id="KW-1133">Transmembrane helix</keyword>
<feature type="transmembrane region" description="Helical" evidence="6">
    <location>
        <begin position="59"/>
        <end position="78"/>
    </location>
</feature>
<accession>A0A8J8Q370</accession>
<name>A0A8J8Q370_9EURY</name>
<evidence type="ECO:0000256" key="3">
    <source>
        <dbReference type="ARBA" id="ARBA00022692"/>
    </source>
</evidence>
<evidence type="ECO:0000256" key="6">
    <source>
        <dbReference type="SAM" id="Phobius"/>
    </source>
</evidence>
<dbReference type="InterPro" id="IPR032808">
    <property type="entry name" value="DoxX"/>
</dbReference>
<keyword evidence="3 6" id="KW-0812">Transmembrane</keyword>
<proteinExistence type="predicted"/>
<keyword evidence="5 6" id="KW-0472">Membrane</keyword>